<evidence type="ECO:0000256" key="5">
    <source>
        <dbReference type="ARBA" id="ARBA00023002"/>
    </source>
</evidence>
<evidence type="ECO:0000256" key="1">
    <source>
        <dbReference type="ARBA" id="ARBA00001973"/>
    </source>
</evidence>
<dbReference type="EMBL" id="JAATIQ010000112">
    <property type="protein sequence ID" value="KAF4381246.1"/>
    <property type="molecule type" value="Genomic_DNA"/>
</dbReference>
<gene>
    <name evidence="11" type="ORF">F8388_010768</name>
    <name evidence="10" type="ORF">G4B88_009574</name>
</gene>
<evidence type="ECO:0000259" key="9">
    <source>
        <dbReference type="PROSITE" id="PS00498"/>
    </source>
</evidence>
<reference evidence="12 13" key="1">
    <citation type="journal article" date="2020" name="bioRxiv">
        <title>Sequence and annotation of 42 cannabis genomes reveals extensive copy number variation in cannabinoid synthesis and pathogen resistance genes.</title>
        <authorList>
            <person name="Mckernan K.J."/>
            <person name="Helbert Y."/>
            <person name="Kane L.T."/>
            <person name="Ebling H."/>
            <person name="Zhang L."/>
            <person name="Liu B."/>
            <person name="Eaton Z."/>
            <person name="Mclaughlin S."/>
            <person name="Kingan S."/>
            <person name="Baybayan P."/>
            <person name="Concepcion G."/>
            <person name="Jordan M."/>
            <person name="Riva A."/>
            <person name="Barbazuk W."/>
            <person name="Harkins T."/>
        </authorList>
    </citation>
    <scope>NUCLEOTIDE SEQUENCE [LARGE SCALE GENOMIC DNA]</scope>
    <source>
        <strain evidence="12 13">cv. Jamaican Lion 4</strain>
        <strain evidence="10">Father</strain>
        <strain evidence="11">Mother</strain>
        <tissue evidence="10">Leaf</tissue>
    </source>
</reference>
<dbReference type="InterPro" id="IPR022740">
    <property type="entry name" value="Polyphenol_oxidase_C"/>
</dbReference>
<keyword evidence="7" id="KW-1015">Disulfide bond</keyword>
<evidence type="ECO:0000256" key="7">
    <source>
        <dbReference type="ARBA" id="ARBA00023157"/>
    </source>
</evidence>
<evidence type="ECO:0000256" key="8">
    <source>
        <dbReference type="SAM" id="Phobius"/>
    </source>
</evidence>
<dbReference type="Gene3D" id="1.10.1280.10">
    <property type="entry name" value="Di-copper center containing domain from catechol oxidase"/>
    <property type="match status" value="1"/>
</dbReference>
<dbReference type="InterPro" id="IPR050316">
    <property type="entry name" value="Tyrosinase/Hemocyanin"/>
</dbReference>
<dbReference type="Pfam" id="PF00264">
    <property type="entry name" value="Tyrosinase"/>
    <property type="match status" value="1"/>
</dbReference>
<keyword evidence="6" id="KW-0186">Copper</keyword>
<dbReference type="AlphaFoldDB" id="A0A7J6GE54"/>
<comment type="cofactor">
    <cofactor evidence="1">
        <name>Cu(2+)</name>
        <dbReference type="ChEBI" id="CHEBI:29036"/>
    </cofactor>
</comment>
<dbReference type="PRINTS" id="PR00092">
    <property type="entry name" value="TYROSINASE"/>
</dbReference>
<evidence type="ECO:0000313" key="13">
    <source>
        <dbReference type="Proteomes" id="UP000583929"/>
    </source>
</evidence>
<proteinExistence type="inferred from homology"/>
<evidence type="ECO:0000313" key="12">
    <source>
        <dbReference type="Proteomes" id="UP000525078"/>
    </source>
</evidence>
<dbReference type="Pfam" id="PF12143">
    <property type="entry name" value="PPO1_KFDV"/>
    <property type="match status" value="1"/>
</dbReference>
<keyword evidence="13" id="KW-1185">Reference proteome</keyword>
<evidence type="ECO:0000256" key="6">
    <source>
        <dbReference type="ARBA" id="ARBA00023008"/>
    </source>
</evidence>
<keyword evidence="4" id="KW-0883">Thioether bond</keyword>
<feature type="transmembrane region" description="Helical" evidence="8">
    <location>
        <begin position="9"/>
        <end position="27"/>
    </location>
</feature>
<dbReference type="GO" id="GO:0046872">
    <property type="term" value="F:metal ion binding"/>
    <property type="evidence" value="ECO:0007669"/>
    <property type="project" value="UniProtKB-KW"/>
</dbReference>
<evidence type="ECO:0000256" key="4">
    <source>
        <dbReference type="ARBA" id="ARBA00022784"/>
    </source>
</evidence>
<comment type="similarity">
    <text evidence="2">Belongs to the tyrosinase family.</text>
</comment>
<dbReference type="PROSITE" id="PS00498">
    <property type="entry name" value="TYROSINASE_2"/>
    <property type="match status" value="1"/>
</dbReference>
<dbReference type="PANTHER" id="PTHR11474:SF128">
    <property type="entry name" value="AUREUSIDIN SYNTHASE-LIKE"/>
    <property type="match status" value="1"/>
</dbReference>
<dbReference type="InterPro" id="IPR022739">
    <property type="entry name" value="Polyphenol_oxidase_cen"/>
</dbReference>
<evidence type="ECO:0000256" key="2">
    <source>
        <dbReference type="ARBA" id="ARBA00009928"/>
    </source>
</evidence>
<keyword evidence="8" id="KW-1133">Transmembrane helix</keyword>
<name>A0A7J6GE54_CANSA</name>
<sequence>MATQKCNRVVSFALFIAVALPVTLFFLSTSDIWKLKGAILNIVGSHDRKSSSNDNITKIYMANMTMEISPNLTSCHDSYGRPDLLVNCCPPLSATDDVAIDFQYIYSKSSKLRVRRSAHHLDTTYIAKYTKALTIMKSLPYSDPRSFSRQALLHCTFCTGAYDQKFSSATIDIHRQWLFYPFHRMYLYFHERILASLIDDDTFALPFWNWDNPDSMIFPKMFLEGPFVDSQREPSHFNKVVDLNYNSYTVGNASGEQEQVDTNLAFMYNQVIAAAKKPELFMGCPLYPGEDGYCDGPGTVELAPHNTVHTWVGLSSNPHNENMGAFYSAGWDPCFYSHHANLDRIWDVWRDIHGMYLPINDTVWLNSYFYFYNENLQLVKIKVSDVLNTKELGYTYEETDLAWLNKRPKPFISPKIAKHILKTQENYHKETSRLHLFSNKLEGRSLKNPIKVKVPRPKPYRSKEEIKEEEEVLVVYGIKTKGDGIVKFDVYVNLVNETNVGPTYREFAGTFVRLPMKRIGASNGNKKSRLKLGISELLRDLEADRDESIWVTLLPKTSSCANTVIDGVRIDYMR</sequence>
<keyword evidence="8" id="KW-0812">Transmembrane</keyword>
<dbReference type="InterPro" id="IPR002227">
    <property type="entry name" value="Tyrosinase_Cu-bd"/>
</dbReference>
<dbReference type="Proteomes" id="UP000583929">
    <property type="component" value="Unassembled WGS sequence"/>
</dbReference>
<dbReference type="InterPro" id="IPR008922">
    <property type="entry name" value="Di-copper_centre_dom_sf"/>
</dbReference>
<dbReference type="GO" id="GO:0004097">
    <property type="term" value="F:catechol oxidase activity"/>
    <property type="evidence" value="ECO:0007669"/>
    <property type="project" value="InterPro"/>
</dbReference>
<evidence type="ECO:0000313" key="11">
    <source>
        <dbReference type="EMBL" id="KAF4392745.1"/>
    </source>
</evidence>
<keyword evidence="5" id="KW-0560">Oxidoreductase</keyword>
<feature type="domain" description="Tyrosinase copper-binding" evidence="9">
    <location>
        <begin position="332"/>
        <end position="343"/>
    </location>
</feature>
<protein>
    <recommendedName>
        <fullName evidence="9">Tyrosinase copper-binding domain-containing protein</fullName>
    </recommendedName>
</protein>
<dbReference type="PANTHER" id="PTHR11474">
    <property type="entry name" value="TYROSINASE FAMILY MEMBER"/>
    <property type="match status" value="1"/>
</dbReference>
<dbReference type="Proteomes" id="UP000525078">
    <property type="component" value="Unassembled WGS sequence"/>
</dbReference>
<organism evidence="10 13">
    <name type="scientific">Cannabis sativa</name>
    <name type="common">Hemp</name>
    <name type="synonym">Marijuana</name>
    <dbReference type="NCBI Taxonomy" id="3483"/>
    <lineage>
        <taxon>Eukaryota</taxon>
        <taxon>Viridiplantae</taxon>
        <taxon>Streptophyta</taxon>
        <taxon>Embryophyta</taxon>
        <taxon>Tracheophyta</taxon>
        <taxon>Spermatophyta</taxon>
        <taxon>Magnoliopsida</taxon>
        <taxon>eudicotyledons</taxon>
        <taxon>Gunneridae</taxon>
        <taxon>Pentapetalae</taxon>
        <taxon>rosids</taxon>
        <taxon>fabids</taxon>
        <taxon>Rosales</taxon>
        <taxon>Cannabaceae</taxon>
        <taxon>Cannabis</taxon>
    </lineage>
</organism>
<evidence type="ECO:0000256" key="3">
    <source>
        <dbReference type="ARBA" id="ARBA00022723"/>
    </source>
</evidence>
<comment type="caution">
    <text evidence="10">The sequence shown here is derived from an EMBL/GenBank/DDBJ whole genome shotgun (WGS) entry which is preliminary data.</text>
</comment>
<dbReference type="Pfam" id="PF12142">
    <property type="entry name" value="PPO1_DWL"/>
    <property type="match status" value="1"/>
</dbReference>
<keyword evidence="3" id="KW-0479">Metal-binding</keyword>
<dbReference type="EMBL" id="JAATIP010000016">
    <property type="protein sequence ID" value="KAF4392745.1"/>
    <property type="molecule type" value="Genomic_DNA"/>
</dbReference>
<keyword evidence="8" id="KW-0472">Membrane</keyword>
<dbReference type="SUPFAM" id="SSF48056">
    <property type="entry name" value="Di-copper centre-containing domain"/>
    <property type="match status" value="1"/>
</dbReference>
<evidence type="ECO:0000313" key="10">
    <source>
        <dbReference type="EMBL" id="KAF4381246.1"/>
    </source>
</evidence>
<accession>A0A7J6GE54</accession>